<evidence type="ECO:0000313" key="3">
    <source>
        <dbReference type="Proteomes" id="UP001186944"/>
    </source>
</evidence>
<keyword evidence="3" id="KW-1185">Reference proteome</keyword>
<organism evidence="2 3">
    <name type="scientific">Pinctada imbricata</name>
    <name type="common">Atlantic pearl-oyster</name>
    <name type="synonym">Pinctada martensii</name>
    <dbReference type="NCBI Taxonomy" id="66713"/>
    <lineage>
        <taxon>Eukaryota</taxon>
        <taxon>Metazoa</taxon>
        <taxon>Spiralia</taxon>
        <taxon>Lophotrochozoa</taxon>
        <taxon>Mollusca</taxon>
        <taxon>Bivalvia</taxon>
        <taxon>Autobranchia</taxon>
        <taxon>Pteriomorphia</taxon>
        <taxon>Pterioida</taxon>
        <taxon>Pterioidea</taxon>
        <taxon>Pteriidae</taxon>
        <taxon>Pinctada</taxon>
    </lineage>
</organism>
<feature type="compositionally biased region" description="Basic residues" evidence="1">
    <location>
        <begin position="66"/>
        <end position="82"/>
    </location>
</feature>
<evidence type="ECO:0000313" key="2">
    <source>
        <dbReference type="EMBL" id="KAK3098027.1"/>
    </source>
</evidence>
<comment type="caution">
    <text evidence="2">The sequence shown here is derived from an EMBL/GenBank/DDBJ whole genome shotgun (WGS) entry which is preliminary data.</text>
</comment>
<sequence>MLRDKIVIGTKDSAVRACMLREPELTLDKAINMCRTSERTTSQLQKLQSGHQTTTLPENQVNYAHWKQKKKPTPYPKQKYKKDKQDKGSTPQNSTHVTKCKYCGGFHAKSRKKCPAYGQTCKKCNKPNHVPSVCRQQKVHALGDEDYDDDKCDDSYSETDSDFTYAITSRQGKQWFAKVNLTCQGQSQDVICQLDSGSTCNVISFIQYSRVVQHGDPPLRRTNSSLNLYGGKSTLKPRGKATI</sequence>
<gene>
    <name evidence="2" type="ORF">FSP39_015459</name>
</gene>
<proteinExistence type="predicted"/>
<evidence type="ECO:0000256" key="1">
    <source>
        <dbReference type="SAM" id="MobiDB-lite"/>
    </source>
</evidence>
<dbReference type="EMBL" id="VSWD01000007">
    <property type="protein sequence ID" value="KAK3098027.1"/>
    <property type="molecule type" value="Genomic_DNA"/>
</dbReference>
<reference evidence="2" key="1">
    <citation type="submission" date="2019-08" db="EMBL/GenBank/DDBJ databases">
        <title>The improved chromosome-level genome for the pearl oyster Pinctada fucata martensii using PacBio sequencing and Hi-C.</title>
        <authorList>
            <person name="Zheng Z."/>
        </authorList>
    </citation>
    <scope>NUCLEOTIDE SEQUENCE</scope>
    <source>
        <strain evidence="2">ZZ-2019</strain>
        <tissue evidence="2">Adductor muscle</tissue>
    </source>
</reference>
<accession>A0AA88Y4T0</accession>
<dbReference type="AlphaFoldDB" id="A0AA88Y4T0"/>
<name>A0AA88Y4T0_PINIB</name>
<protein>
    <submittedName>
        <fullName evidence="2">Uncharacterized protein</fullName>
    </submittedName>
</protein>
<feature type="region of interest" description="Disordered" evidence="1">
    <location>
        <begin position="66"/>
        <end position="95"/>
    </location>
</feature>
<dbReference type="Proteomes" id="UP001186944">
    <property type="component" value="Unassembled WGS sequence"/>
</dbReference>